<evidence type="ECO:0000313" key="2">
    <source>
        <dbReference type="EMBL" id="KAH9423477.1"/>
    </source>
</evidence>
<organism evidence="2 3">
    <name type="scientific">Dermatophagoides pteronyssinus</name>
    <name type="common">European house dust mite</name>
    <dbReference type="NCBI Taxonomy" id="6956"/>
    <lineage>
        <taxon>Eukaryota</taxon>
        <taxon>Metazoa</taxon>
        <taxon>Ecdysozoa</taxon>
        <taxon>Arthropoda</taxon>
        <taxon>Chelicerata</taxon>
        <taxon>Arachnida</taxon>
        <taxon>Acari</taxon>
        <taxon>Acariformes</taxon>
        <taxon>Sarcoptiformes</taxon>
        <taxon>Astigmata</taxon>
        <taxon>Psoroptidia</taxon>
        <taxon>Analgoidea</taxon>
        <taxon>Pyroglyphidae</taxon>
        <taxon>Dermatophagoidinae</taxon>
        <taxon>Dermatophagoides</taxon>
    </lineage>
</organism>
<dbReference type="EMBL" id="NJHN03000032">
    <property type="protein sequence ID" value="KAH9423477.1"/>
    <property type="molecule type" value="Genomic_DNA"/>
</dbReference>
<accession>A0ABQ8JM28</accession>
<sequence length="170" mass="20106">MVSLLPDHFYVKIPIIIVNFLLHFHIVWKEFQYKFLLMLYFINAIRYRYKFLITNSGLSIVNLSFSNRIFPADFWIYNTKPDDNEAICKTSGPQLIGGRSEIPEVFIKTPKFEGPLIKNSLRDIYLQIDILLFDFPTMFSLSMIAVDSGSIKQMNRLYQDKHHDYKLLNR</sequence>
<evidence type="ECO:0000313" key="3">
    <source>
        <dbReference type="Proteomes" id="UP000887458"/>
    </source>
</evidence>
<protein>
    <submittedName>
        <fullName evidence="2">Uncharacterized protein</fullName>
    </submittedName>
</protein>
<gene>
    <name evidence="2" type="ORF">DERP_003756</name>
</gene>
<keyword evidence="1" id="KW-0472">Membrane</keyword>
<dbReference type="Proteomes" id="UP000887458">
    <property type="component" value="Unassembled WGS sequence"/>
</dbReference>
<reference evidence="2 3" key="2">
    <citation type="journal article" date="2022" name="Mol. Biol. Evol.">
        <title>Comparative Genomics Reveals Insights into the Divergent Evolution of Astigmatic Mites and Household Pest Adaptations.</title>
        <authorList>
            <person name="Xiong Q."/>
            <person name="Wan A.T."/>
            <person name="Liu X."/>
            <person name="Fung C.S."/>
            <person name="Xiao X."/>
            <person name="Malainual N."/>
            <person name="Hou J."/>
            <person name="Wang L."/>
            <person name="Wang M."/>
            <person name="Yang K.Y."/>
            <person name="Cui Y."/>
            <person name="Leung E.L."/>
            <person name="Nong W."/>
            <person name="Shin S.K."/>
            <person name="Au S.W."/>
            <person name="Jeong K.Y."/>
            <person name="Chew F.T."/>
            <person name="Hui J.H."/>
            <person name="Leung T.F."/>
            <person name="Tungtrongchitr A."/>
            <person name="Zhong N."/>
            <person name="Liu Z."/>
            <person name="Tsui S.K."/>
        </authorList>
    </citation>
    <scope>NUCLEOTIDE SEQUENCE [LARGE SCALE GENOMIC DNA]</scope>
    <source>
        <strain evidence="2">Derp</strain>
    </source>
</reference>
<name>A0ABQ8JM28_DERPT</name>
<evidence type="ECO:0000256" key="1">
    <source>
        <dbReference type="SAM" id="Phobius"/>
    </source>
</evidence>
<feature type="transmembrane region" description="Helical" evidence="1">
    <location>
        <begin position="124"/>
        <end position="146"/>
    </location>
</feature>
<feature type="transmembrane region" description="Helical" evidence="1">
    <location>
        <begin position="12"/>
        <end position="28"/>
    </location>
</feature>
<keyword evidence="1" id="KW-1133">Transmembrane helix</keyword>
<keyword evidence="1" id="KW-0812">Transmembrane</keyword>
<keyword evidence="3" id="KW-1185">Reference proteome</keyword>
<comment type="caution">
    <text evidence="2">The sequence shown here is derived from an EMBL/GenBank/DDBJ whole genome shotgun (WGS) entry which is preliminary data.</text>
</comment>
<feature type="transmembrane region" description="Helical" evidence="1">
    <location>
        <begin position="49"/>
        <end position="70"/>
    </location>
</feature>
<reference evidence="2 3" key="1">
    <citation type="journal article" date="2018" name="J. Allergy Clin. Immunol.">
        <title>High-quality assembly of Dermatophagoides pteronyssinus genome and transcriptome reveals a wide range of novel allergens.</title>
        <authorList>
            <person name="Liu X.Y."/>
            <person name="Yang K.Y."/>
            <person name="Wang M.Q."/>
            <person name="Kwok J.S."/>
            <person name="Zeng X."/>
            <person name="Yang Z."/>
            <person name="Xiao X.J."/>
            <person name="Lau C.P."/>
            <person name="Li Y."/>
            <person name="Huang Z.M."/>
            <person name="Ba J.G."/>
            <person name="Yim A.K."/>
            <person name="Ouyang C.Y."/>
            <person name="Ngai S.M."/>
            <person name="Chan T.F."/>
            <person name="Leung E.L."/>
            <person name="Liu L."/>
            <person name="Liu Z.G."/>
            <person name="Tsui S.K."/>
        </authorList>
    </citation>
    <scope>NUCLEOTIDE SEQUENCE [LARGE SCALE GENOMIC DNA]</scope>
    <source>
        <strain evidence="2">Derp</strain>
    </source>
</reference>
<proteinExistence type="predicted"/>